<dbReference type="RefSeq" id="YP_009042148.1">
    <property type="nucleotide sequence ID" value="NC_024329.1"/>
</dbReference>
<dbReference type="EMBL" id="KJ183191">
    <property type="protein sequence ID" value="AIA83132.1"/>
    <property type="molecule type" value="Genomic_DNA"/>
</dbReference>
<dbReference type="Proteomes" id="UP000204596">
    <property type="component" value="Segment"/>
</dbReference>
<dbReference type="GO" id="GO:0006310">
    <property type="term" value="P:DNA recombination"/>
    <property type="evidence" value="ECO:0007669"/>
    <property type="project" value="InterPro"/>
</dbReference>
<dbReference type="GO" id="GO:0000287">
    <property type="term" value="F:magnesium ion binding"/>
    <property type="evidence" value="ECO:0007669"/>
    <property type="project" value="InterPro"/>
</dbReference>
<reference evidence="1 2" key="1">
    <citation type="submission" date="2014-01" db="EMBL/GenBank/DDBJ databases">
        <title>Sulfur oxidation genes in diverse deep-sea viruses.</title>
        <authorList>
            <person name="Anantharaman K."/>
            <person name="Duhaime M.B."/>
            <person name="Breier J.A."/>
            <person name="Toner B.M."/>
            <person name="Dick G.J."/>
        </authorList>
    </citation>
    <scope>NUCLEOTIDE SEQUENCE [LARGE SCALE GENOMIC DNA]</scope>
    <source>
        <strain evidence="1 2">Abe</strain>
    </source>
</reference>
<dbReference type="InterPro" id="IPR036614">
    <property type="entry name" value="RusA-like_sf"/>
</dbReference>
<name>A0A060BQX7_9CAUD</name>
<keyword evidence="2" id="KW-1185">Reference proteome</keyword>
<dbReference type="Gene3D" id="3.30.1330.70">
    <property type="entry name" value="Holliday junction resolvase RusA"/>
    <property type="match status" value="1"/>
</dbReference>
<dbReference type="SUPFAM" id="SSF103084">
    <property type="entry name" value="Holliday junction resolvase RusA"/>
    <property type="match status" value="1"/>
</dbReference>
<accession>A0A060BQX7</accession>
<dbReference type="GeneID" id="26673038"/>
<evidence type="ECO:0000313" key="2">
    <source>
        <dbReference type="Proteomes" id="UP000204596"/>
    </source>
</evidence>
<sequence>MYKLTLPYPTIKKKKSLNLLSLNIYRNAHFFLLSKAKKEYAELCFAEFKKHKLVPLKGQIMLKYTLFFKGKRRRDLDNFFSITSKFFNDALVDYGIIEDDDIKVIPNIEINFGGTGDKNYVQIEILQLTK</sequence>
<proteinExistence type="predicted"/>
<organism evidence="1 2">
    <name type="scientific">Podophage Lau218</name>
    <dbReference type="NCBI Taxonomy" id="2784187"/>
    <lineage>
        <taxon>Viruses</taxon>
        <taxon>Duplodnaviria</taxon>
        <taxon>Heunggongvirae</taxon>
        <taxon>Uroviricota</taxon>
        <taxon>Caudoviricetes</taxon>
        <taxon>Autographivirales</taxon>
        <taxon>Lauvirus</taxon>
        <taxon>Lauvirus lau218</taxon>
    </lineage>
</organism>
<dbReference type="KEGG" id="vg:26673038"/>
<protein>
    <submittedName>
        <fullName evidence="1">Endodeoxyribonuclease</fullName>
    </submittedName>
</protein>
<evidence type="ECO:0000313" key="1">
    <source>
        <dbReference type="EMBL" id="AIA83132.1"/>
    </source>
</evidence>
<dbReference type="GO" id="GO:0006281">
    <property type="term" value="P:DNA repair"/>
    <property type="evidence" value="ECO:0007669"/>
    <property type="project" value="InterPro"/>
</dbReference>